<feature type="non-terminal residue" evidence="2">
    <location>
        <position position="1"/>
    </location>
</feature>
<name>A0A392W5U5_9FABA</name>
<accession>A0A392W5U5</accession>
<protein>
    <submittedName>
        <fullName evidence="2">Uncharacterized protein</fullName>
    </submittedName>
</protein>
<sequence length="50" mass="5023">TPSGSVLVTGRPSGSRDEHPISDSRSMTVGDRGGLTAVTPVALTVKSALT</sequence>
<evidence type="ECO:0000313" key="3">
    <source>
        <dbReference type="Proteomes" id="UP000265520"/>
    </source>
</evidence>
<evidence type="ECO:0000313" key="2">
    <source>
        <dbReference type="EMBL" id="MCI95994.1"/>
    </source>
</evidence>
<evidence type="ECO:0000256" key="1">
    <source>
        <dbReference type="SAM" id="MobiDB-lite"/>
    </source>
</evidence>
<organism evidence="2 3">
    <name type="scientific">Trifolium medium</name>
    <dbReference type="NCBI Taxonomy" id="97028"/>
    <lineage>
        <taxon>Eukaryota</taxon>
        <taxon>Viridiplantae</taxon>
        <taxon>Streptophyta</taxon>
        <taxon>Embryophyta</taxon>
        <taxon>Tracheophyta</taxon>
        <taxon>Spermatophyta</taxon>
        <taxon>Magnoliopsida</taxon>
        <taxon>eudicotyledons</taxon>
        <taxon>Gunneridae</taxon>
        <taxon>Pentapetalae</taxon>
        <taxon>rosids</taxon>
        <taxon>fabids</taxon>
        <taxon>Fabales</taxon>
        <taxon>Fabaceae</taxon>
        <taxon>Papilionoideae</taxon>
        <taxon>50 kb inversion clade</taxon>
        <taxon>NPAAA clade</taxon>
        <taxon>Hologalegina</taxon>
        <taxon>IRL clade</taxon>
        <taxon>Trifolieae</taxon>
        <taxon>Trifolium</taxon>
    </lineage>
</organism>
<keyword evidence="3" id="KW-1185">Reference proteome</keyword>
<dbReference type="EMBL" id="LXQA011402544">
    <property type="protein sequence ID" value="MCI95994.1"/>
    <property type="molecule type" value="Genomic_DNA"/>
</dbReference>
<comment type="caution">
    <text evidence="2">The sequence shown here is derived from an EMBL/GenBank/DDBJ whole genome shotgun (WGS) entry which is preliminary data.</text>
</comment>
<reference evidence="2 3" key="1">
    <citation type="journal article" date="2018" name="Front. Plant Sci.">
        <title>Red Clover (Trifolium pratense) and Zigzag Clover (T. medium) - A Picture of Genomic Similarities and Differences.</title>
        <authorList>
            <person name="Dluhosova J."/>
            <person name="Istvanek J."/>
            <person name="Nedelnik J."/>
            <person name="Repkova J."/>
        </authorList>
    </citation>
    <scope>NUCLEOTIDE SEQUENCE [LARGE SCALE GENOMIC DNA]</scope>
    <source>
        <strain evidence="3">cv. 10/8</strain>
        <tissue evidence="2">Leaf</tissue>
    </source>
</reference>
<feature type="region of interest" description="Disordered" evidence="1">
    <location>
        <begin position="1"/>
        <end position="33"/>
    </location>
</feature>
<dbReference type="AlphaFoldDB" id="A0A392W5U5"/>
<dbReference type="Proteomes" id="UP000265520">
    <property type="component" value="Unassembled WGS sequence"/>
</dbReference>
<proteinExistence type="predicted"/>